<evidence type="ECO:0000313" key="3">
    <source>
        <dbReference type="Proteomes" id="UP000548476"/>
    </source>
</evidence>
<evidence type="ECO:0000313" key="2">
    <source>
        <dbReference type="EMBL" id="MBB6038030.1"/>
    </source>
</evidence>
<feature type="compositionally biased region" description="Basic and acidic residues" evidence="1">
    <location>
        <begin position="76"/>
        <end position="87"/>
    </location>
</feature>
<feature type="region of interest" description="Disordered" evidence="1">
    <location>
        <begin position="53"/>
        <end position="105"/>
    </location>
</feature>
<keyword evidence="3" id="KW-1185">Reference proteome</keyword>
<dbReference type="Proteomes" id="UP000548476">
    <property type="component" value="Unassembled WGS sequence"/>
</dbReference>
<protein>
    <submittedName>
        <fullName evidence="2">Uncharacterized protein</fullName>
    </submittedName>
</protein>
<reference evidence="2 3" key="1">
    <citation type="submission" date="2020-08" db="EMBL/GenBank/DDBJ databases">
        <title>Genomic Encyclopedia of Type Strains, Phase IV (KMG-IV): sequencing the most valuable type-strain genomes for metagenomic binning, comparative biology and taxonomic classification.</title>
        <authorList>
            <person name="Goeker M."/>
        </authorList>
    </citation>
    <scope>NUCLEOTIDE SEQUENCE [LARGE SCALE GENOMIC DNA]</scope>
    <source>
        <strain evidence="2 3">YIM 65646</strain>
    </source>
</reference>
<organism evidence="2 3">
    <name type="scientific">Phytomonospora endophytica</name>
    <dbReference type="NCBI Taxonomy" id="714109"/>
    <lineage>
        <taxon>Bacteria</taxon>
        <taxon>Bacillati</taxon>
        <taxon>Actinomycetota</taxon>
        <taxon>Actinomycetes</taxon>
        <taxon>Micromonosporales</taxon>
        <taxon>Micromonosporaceae</taxon>
        <taxon>Phytomonospora</taxon>
    </lineage>
</organism>
<evidence type="ECO:0000256" key="1">
    <source>
        <dbReference type="SAM" id="MobiDB-lite"/>
    </source>
</evidence>
<name>A0A841G1J0_9ACTN</name>
<dbReference type="RefSeq" id="WP_184790826.1">
    <property type="nucleotide sequence ID" value="NZ_BONT01000066.1"/>
</dbReference>
<dbReference type="AlphaFoldDB" id="A0A841G1J0"/>
<sequence length="193" mass="19539">MDEPARAEVARTPWPSLYDYAMANRCPDCEAEPGIRCTVERAPQLADAAWSTVTHPARQDAGSRHHLRDVAAAPAEEDRVPGRRYDSLPRVTSPSGGSTGAGGAGVVRTGQDIFSPEMAAVAVAGITATGAIVTALVAKKGAENAARIQADATVQAAEVSAQGAIGAAQVQAAQDTAPGRASPAADAPDSDGG</sequence>
<feature type="compositionally biased region" description="Low complexity" evidence="1">
    <location>
        <begin position="170"/>
        <end position="187"/>
    </location>
</feature>
<accession>A0A841G1J0</accession>
<proteinExistence type="predicted"/>
<comment type="caution">
    <text evidence="2">The sequence shown here is derived from an EMBL/GenBank/DDBJ whole genome shotgun (WGS) entry which is preliminary data.</text>
</comment>
<gene>
    <name evidence="2" type="ORF">HNR73_005910</name>
</gene>
<dbReference type="EMBL" id="JACHGT010000014">
    <property type="protein sequence ID" value="MBB6038030.1"/>
    <property type="molecule type" value="Genomic_DNA"/>
</dbReference>
<feature type="region of interest" description="Disordered" evidence="1">
    <location>
        <begin position="170"/>
        <end position="193"/>
    </location>
</feature>